<dbReference type="PROSITE" id="PS50234">
    <property type="entry name" value="VWFA"/>
    <property type="match status" value="2"/>
</dbReference>
<feature type="signal peptide" evidence="3">
    <location>
        <begin position="1"/>
        <end position="26"/>
    </location>
</feature>
<proteinExistence type="predicted"/>
<dbReference type="SMART" id="SM00603">
    <property type="entry name" value="LCCL"/>
    <property type="match status" value="1"/>
</dbReference>
<feature type="compositionally biased region" description="Low complexity" evidence="2">
    <location>
        <begin position="198"/>
        <end position="214"/>
    </location>
</feature>
<keyword evidence="1" id="KW-0325">Glycoprotein</keyword>
<evidence type="ECO:0000256" key="1">
    <source>
        <dbReference type="ARBA" id="ARBA00023180"/>
    </source>
</evidence>
<dbReference type="GeneID" id="101408242"/>
<protein>
    <submittedName>
        <fullName evidence="7">Vitrin</fullName>
    </submittedName>
</protein>
<dbReference type="InterPro" id="IPR036609">
    <property type="entry name" value="LCCL_sf"/>
</dbReference>
<dbReference type="Proteomes" id="UP000694910">
    <property type="component" value="Unplaced"/>
</dbReference>
<evidence type="ECO:0000256" key="2">
    <source>
        <dbReference type="SAM" id="MobiDB-lite"/>
    </source>
</evidence>
<reference evidence="7" key="1">
    <citation type="submission" date="2025-08" db="UniProtKB">
        <authorList>
            <consortium name="RefSeq"/>
        </authorList>
    </citation>
    <scope>IDENTIFICATION</scope>
</reference>
<dbReference type="SUPFAM" id="SSF69848">
    <property type="entry name" value="LCCL domain"/>
    <property type="match status" value="1"/>
</dbReference>
<evidence type="ECO:0000313" key="6">
    <source>
        <dbReference type="Proteomes" id="UP000694910"/>
    </source>
</evidence>
<dbReference type="InterPro" id="IPR050525">
    <property type="entry name" value="ECM_Assembly_Org"/>
</dbReference>
<evidence type="ECO:0000259" key="4">
    <source>
        <dbReference type="PROSITE" id="PS50234"/>
    </source>
</evidence>
<accession>A0ABM1CAR2</accession>
<evidence type="ECO:0000256" key="3">
    <source>
        <dbReference type="SAM" id="SignalP"/>
    </source>
</evidence>
<dbReference type="PROSITE" id="PS50820">
    <property type="entry name" value="LCCL"/>
    <property type="match status" value="1"/>
</dbReference>
<dbReference type="InterPro" id="IPR004043">
    <property type="entry name" value="LCCL"/>
</dbReference>
<feature type="domain" description="VWFA" evidence="4">
    <location>
        <begin position="488"/>
        <end position="661"/>
    </location>
</feature>
<dbReference type="SUPFAM" id="SSF53300">
    <property type="entry name" value="vWA-like"/>
    <property type="match status" value="2"/>
</dbReference>
<evidence type="ECO:0000259" key="5">
    <source>
        <dbReference type="PROSITE" id="PS50820"/>
    </source>
</evidence>
<feature type="region of interest" description="Disordered" evidence="2">
    <location>
        <begin position="198"/>
        <end position="223"/>
    </location>
</feature>
<dbReference type="RefSeq" id="XP_014636643.1">
    <property type="nucleotide sequence ID" value="XM_014781157.1"/>
</dbReference>
<dbReference type="SMART" id="SM00327">
    <property type="entry name" value="VWA"/>
    <property type="match status" value="2"/>
</dbReference>
<dbReference type="InterPro" id="IPR036465">
    <property type="entry name" value="vWFA_dom_sf"/>
</dbReference>
<name>A0ABM1CAR2_CERSS</name>
<dbReference type="PRINTS" id="PR00453">
    <property type="entry name" value="VWFADOMAIN"/>
</dbReference>
<dbReference type="PANTHER" id="PTHR24020">
    <property type="entry name" value="COLLAGEN ALPHA"/>
    <property type="match status" value="1"/>
</dbReference>
<dbReference type="Gene3D" id="2.170.130.20">
    <property type="entry name" value="LCCL-like domain"/>
    <property type="match status" value="1"/>
</dbReference>
<dbReference type="Pfam" id="PF03815">
    <property type="entry name" value="LCCL"/>
    <property type="match status" value="1"/>
</dbReference>
<feature type="chain" id="PRO_5045154482" evidence="3">
    <location>
        <begin position="27"/>
        <end position="671"/>
    </location>
</feature>
<dbReference type="Gene3D" id="3.40.50.410">
    <property type="entry name" value="von Willebrand factor, type A domain"/>
    <property type="match status" value="2"/>
</dbReference>
<organism evidence="6 7">
    <name type="scientific">Ceratotherium simum simum</name>
    <name type="common">Southern white rhinoceros</name>
    <dbReference type="NCBI Taxonomy" id="73337"/>
    <lineage>
        <taxon>Eukaryota</taxon>
        <taxon>Metazoa</taxon>
        <taxon>Chordata</taxon>
        <taxon>Craniata</taxon>
        <taxon>Vertebrata</taxon>
        <taxon>Euteleostomi</taxon>
        <taxon>Mammalia</taxon>
        <taxon>Eutheria</taxon>
        <taxon>Laurasiatheria</taxon>
        <taxon>Perissodactyla</taxon>
        <taxon>Rhinocerotidae</taxon>
        <taxon>Ceratotherium</taxon>
    </lineage>
</organism>
<dbReference type="PANTHER" id="PTHR24020:SF23">
    <property type="entry name" value="VITRIN"/>
    <property type="match status" value="1"/>
</dbReference>
<keyword evidence="3" id="KW-0732">Signal</keyword>
<keyword evidence="6" id="KW-1185">Reference proteome</keyword>
<feature type="domain" description="VWFA" evidence="4">
    <location>
        <begin position="286"/>
        <end position="471"/>
    </location>
</feature>
<dbReference type="InterPro" id="IPR002035">
    <property type="entry name" value="VWF_A"/>
</dbReference>
<gene>
    <name evidence="7" type="primary">LOC101408242</name>
</gene>
<sequence>MGIVVLTMKASVIEMFLVLLVTGIHSNKEMTKKIKRPKFTVPQINCDVKAGKIINPEFVVKCPAGCQDPRYHVYGTDVYASYSSVCGAAIHSGVLDNSGGKILVRKLAGQSGYKGSYSNGVQSLSLPRWRESFIVTEGKPQKGVTYPSALTYSSSKIAAAKAGETTKAYQKPSVPGTTAQPVTLIQVLGTSTAEATYTTLSKPSPSTGSPTSSPRPQPVGHRSRELDLWSTTVYASSQNSPGANPGEMDLWKPGSVLLNAGFVPKEELSTQSSEPVSEGDPNCKIDLSFLIDGSASIGKRRFRIQKQFLADVAQALHVGPAGPLMGVVQYGDNPATHFNLKTHMNSRDLKAAIEKITQRGGLSNAGRAISFVTKNFFSKVNGNRGGAPNVAVVIVDGWPTDKVEEASRLARESGINIFFITIEGAVENEKQYVVEPNFANKAVCRTNGFYSLNVQSWFSLHKTVQPLVKRVCDTERLACSKTCFNSADIGFVIDGSSSVGTGNFRTVLQFVANLSKEFEISETDTRIGAVQYTYEQRLEFGFDDYSTKPDILNAIKRVGYWSGGTSTGAAISYALEQLFKKSKPNKRKLMILITDGRSYDDIRIPAMVAHHQGVITYAIGVAWAAQDELEVIATHPAKDHSFFVDEFDNLYKSVPKVIQNICTEFNSQPRN</sequence>
<dbReference type="CDD" id="cd01472">
    <property type="entry name" value="vWA_collagen"/>
    <property type="match status" value="1"/>
</dbReference>
<dbReference type="Pfam" id="PF00092">
    <property type="entry name" value="VWA"/>
    <property type="match status" value="2"/>
</dbReference>
<evidence type="ECO:0000313" key="7">
    <source>
        <dbReference type="RefSeq" id="XP_014636643.1"/>
    </source>
</evidence>
<feature type="domain" description="LCCL" evidence="5">
    <location>
        <begin position="40"/>
        <end position="133"/>
    </location>
</feature>